<proteinExistence type="predicted"/>
<dbReference type="SUPFAM" id="SSF52540">
    <property type="entry name" value="P-loop containing nucleoside triphosphate hydrolases"/>
    <property type="match status" value="1"/>
</dbReference>
<dbReference type="Gene3D" id="3.40.50.300">
    <property type="entry name" value="P-loop containing nucleotide triphosphate hydrolases"/>
    <property type="match status" value="1"/>
</dbReference>
<sequence length="359" mass="40858">MFAICKNHLDEKSLVEIHFCKSNRILLEKTMHPIMKIDKLSKKFVVNQTFPHIWGTFKNLFSFQKKEIEAIHSLSFHIHEGEKVAFVGPNGAGKSTTIKMLTGILHPTAGQIDILGLTPWKDRQALGYKIGTVFGQRTQLWYHLPPSDTFALLAKIYEINSNVYRQRLAELVEVFEIESLLNRPVKQLSLGERMRCELVASLLHQPKILFLDEPTIGLDINAKQKIRGFLNKLSKNQGIALFLTSHDTADIEQVCDRVIVLDRGTIIHDSSVRDLKKTYMKKKILTFVTTEECLSLSLPGIKTLENANYHFICEVDLEAIPIDAVIREALKLASLKDVTIEDPSMEEVIRILYRNSSHA</sequence>
<dbReference type="InterPro" id="IPR003593">
    <property type="entry name" value="AAA+_ATPase"/>
</dbReference>
<accession>A0A0C1C0U6</accession>
<keyword evidence="2" id="KW-0547">Nucleotide-binding</keyword>
<evidence type="ECO:0000256" key="2">
    <source>
        <dbReference type="ARBA" id="ARBA00022741"/>
    </source>
</evidence>
<dbReference type="Pfam" id="PF00005">
    <property type="entry name" value="ABC_tran"/>
    <property type="match status" value="1"/>
</dbReference>
<dbReference type="InterPro" id="IPR027417">
    <property type="entry name" value="P-loop_NTPase"/>
</dbReference>
<dbReference type="EMBL" id="JSAM01000085">
    <property type="protein sequence ID" value="KIA77286.1"/>
    <property type="molecule type" value="Genomic_DNA"/>
</dbReference>
<evidence type="ECO:0000313" key="6">
    <source>
        <dbReference type="Proteomes" id="UP000031307"/>
    </source>
</evidence>
<evidence type="ECO:0000259" key="4">
    <source>
        <dbReference type="PROSITE" id="PS50893"/>
    </source>
</evidence>
<dbReference type="SMART" id="SM00382">
    <property type="entry name" value="AAA"/>
    <property type="match status" value="1"/>
</dbReference>
<dbReference type="PANTHER" id="PTHR42711">
    <property type="entry name" value="ABC TRANSPORTER ATP-BINDING PROTEIN"/>
    <property type="match status" value="1"/>
</dbReference>
<dbReference type="PATRIC" id="fig|83552.4.peg.1581"/>
<dbReference type="InterPro" id="IPR050763">
    <property type="entry name" value="ABC_transporter_ATP-binding"/>
</dbReference>
<protein>
    <submittedName>
        <fullName evidence="5">ATP-binding transport protein NatA</fullName>
    </submittedName>
</protein>
<feature type="domain" description="ABC transporter" evidence="4">
    <location>
        <begin position="55"/>
        <end position="288"/>
    </location>
</feature>
<organism evidence="5 6">
    <name type="scientific">Parachlamydia acanthamoebae</name>
    <dbReference type="NCBI Taxonomy" id="83552"/>
    <lineage>
        <taxon>Bacteria</taxon>
        <taxon>Pseudomonadati</taxon>
        <taxon>Chlamydiota</taxon>
        <taxon>Chlamydiia</taxon>
        <taxon>Parachlamydiales</taxon>
        <taxon>Parachlamydiaceae</taxon>
        <taxon>Parachlamydia</taxon>
    </lineage>
</organism>
<keyword evidence="1" id="KW-0813">Transport</keyword>
<keyword evidence="3 5" id="KW-0067">ATP-binding</keyword>
<evidence type="ECO:0000256" key="1">
    <source>
        <dbReference type="ARBA" id="ARBA00022448"/>
    </source>
</evidence>
<dbReference type="AlphaFoldDB" id="A0A0C1C0U6"/>
<evidence type="ECO:0000313" key="5">
    <source>
        <dbReference type="EMBL" id="KIA77286.1"/>
    </source>
</evidence>
<dbReference type="Proteomes" id="UP000031307">
    <property type="component" value="Unassembled WGS sequence"/>
</dbReference>
<dbReference type="GO" id="GO:0005524">
    <property type="term" value="F:ATP binding"/>
    <property type="evidence" value="ECO:0007669"/>
    <property type="project" value="UniProtKB-KW"/>
</dbReference>
<gene>
    <name evidence="5" type="primary">natA</name>
    <name evidence="5" type="ORF">DB43_GP00150</name>
</gene>
<dbReference type="PROSITE" id="PS50893">
    <property type="entry name" value="ABC_TRANSPORTER_2"/>
    <property type="match status" value="1"/>
</dbReference>
<reference evidence="5 6" key="1">
    <citation type="journal article" date="2014" name="Mol. Biol. Evol.">
        <title>Massive expansion of Ubiquitination-related gene families within the Chlamydiae.</title>
        <authorList>
            <person name="Domman D."/>
            <person name="Collingro A."/>
            <person name="Lagkouvardos I."/>
            <person name="Gehre L."/>
            <person name="Weinmaier T."/>
            <person name="Rattei T."/>
            <person name="Subtil A."/>
            <person name="Horn M."/>
        </authorList>
    </citation>
    <scope>NUCLEOTIDE SEQUENCE [LARGE SCALE GENOMIC DNA]</scope>
    <source>
        <strain evidence="5 6">OEW1</strain>
    </source>
</reference>
<name>A0A0C1C0U6_9BACT</name>
<comment type="caution">
    <text evidence="5">The sequence shown here is derived from an EMBL/GenBank/DDBJ whole genome shotgun (WGS) entry which is preliminary data.</text>
</comment>
<dbReference type="InterPro" id="IPR003439">
    <property type="entry name" value="ABC_transporter-like_ATP-bd"/>
</dbReference>
<dbReference type="GO" id="GO:0016887">
    <property type="term" value="F:ATP hydrolysis activity"/>
    <property type="evidence" value="ECO:0007669"/>
    <property type="project" value="InterPro"/>
</dbReference>
<evidence type="ECO:0000256" key="3">
    <source>
        <dbReference type="ARBA" id="ARBA00022840"/>
    </source>
</evidence>
<dbReference type="PANTHER" id="PTHR42711:SF1">
    <property type="entry name" value="ABC-TRANSPORT PROTEIN, ATP-BINDING COMPONENT"/>
    <property type="match status" value="1"/>
</dbReference>